<evidence type="ECO:0000313" key="3">
    <source>
        <dbReference type="Proteomes" id="UP000193411"/>
    </source>
</evidence>
<comment type="caution">
    <text evidence="2">The sequence shown here is derived from an EMBL/GenBank/DDBJ whole genome shotgun (WGS) entry which is preliminary data.</text>
</comment>
<accession>A0A1Y2HGX8</accession>
<gene>
    <name evidence="2" type="ORF">BCR44DRAFT_1437709</name>
</gene>
<protein>
    <submittedName>
        <fullName evidence="2">Uncharacterized protein</fullName>
    </submittedName>
</protein>
<dbReference type="Proteomes" id="UP000193411">
    <property type="component" value="Unassembled WGS sequence"/>
</dbReference>
<sequence length="435" mass="47907">MLSDSTPSNALQCEPTAQISTPPETASWPQLADRLLAAALDNTRPERHGDDGPSLQLPPFASIQDLARQTYPLFRPRPPNHADASSSGTLAIEIAHIVSRIIHHAAPQLAPRSSLECMDQFRTALGQVRLLLTSLATCAADREDRDKFGEVVWTLAMLLSVCARMYLDSGPYGQEIRGAAVKVEAVARSIGKVSVAVRERMDMLDNDEERTVHEKEWLLGLHIFLISQLHNCQRNQTYRPFAHQLLLPFHDLDPSSTNLHHIPTALLYPAHALASLAPHLLTRFALPVPTLLHATHRMLTAATKHFSAYPPPTRNHAYLMHCALQLLSDPAVCAAMAEYPVFLVTLMRALAEYVLAYGPSRQVASGVVDREVVKWMAKVQVRYAKTVATREDWERVLGVGAGDEETAGSAVLAKVVAAVEEKVCRVTRGDTRNST</sequence>
<name>A0A1Y2HGX8_9FUNG</name>
<feature type="region of interest" description="Disordered" evidence="1">
    <location>
        <begin position="1"/>
        <end position="28"/>
    </location>
</feature>
<proteinExistence type="predicted"/>
<keyword evidence="3" id="KW-1185">Reference proteome</keyword>
<organism evidence="2 3">
    <name type="scientific">Catenaria anguillulae PL171</name>
    <dbReference type="NCBI Taxonomy" id="765915"/>
    <lineage>
        <taxon>Eukaryota</taxon>
        <taxon>Fungi</taxon>
        <taxon>Fungi incertae sedis</taxon>
        <taxon>Blastocladiomycota</taxon>
        <taxon>Blastocladiomycetes</taxon>
        <taxon>Blastocladiales</taxon>
        <taxon>Catenariaceae</taxon>
        <taxon>Catenaria</taxon>
    </lineage>
</organism>
<evidence type="ECO:0000313" key="2">
    <source>
        <dbReference type="EMBL" id="ORZ33848.1"/>
    </source>
</evidence>
<dbReference type="EMBL" id="MCFL01000033">
    <property type="protein sequence ID" value="ORZ33848.1"/>
    <property type="molecule type" value="Genomic_DNA"/>
</dbReference>
<dbReference type="AlphaFoldDB" id="A0A1Y2HGX8"/>
<evidence type="ECO:0000256" key="1">
    <source>
        <dbReference type="SAM" id="MobiDB-lite"/>
    </source>
</evidence>
<reference evidence="2 3" key="1">
    <citation type="submission" date="2016-07" db="EMBL/GenBank/DDBJ databases">
        <title>Pervasive Adenine N6-methylation of Active Genes in Fungi.</title>
        <authorList>
            <consortium name="DOE Joint Genome Institute"/>
            <person name="Mondo S.J."/>
            <person name="Dannebaum R.O."/>
            <person name="Kuo R.C."/>
            <person name="Labutti K."/>
            <person name="Haridas S."/>
            <person name="Kuo A."/>
            <person name="Salamov A."/>
            <person name="Ahrendt S.R."/>
            <person name="Lipzen A."/>
            <person name="Sullivan W."/>
            <person name="Andreopoulos W.B."/>
            <person name="Clum A."/>
            <person name="Lindquist E."/>
            <person name="Daum C."/>
            <person name="Ramamoorthy G.K."/>
            <person name="Gryganskyi A."/>
            <person name="Culley D."/>
            <person name="Magnuson J.K."/>
            <person name="James T.Y."/>
            <person name="O'Malley M.A."/>
            <person name="Stajich J.E."/>
            <person name="Spatafora J.W."/>
            <person name="Visel A."/>
            <person name="Grigoriev I.V."/>
        </authorList>
    </citation>
    <scope>NUCLEOTIDE SEQUENCE [LARGE SCALE GENOMIC DNA]</scope>
    <source>
        <strain evidence="2 3">PL171</strain>
    </source>
</reference>